<gene>
    <name evidence="1" type="ORF">CRM82_15175</name>
</gene>
<protein>
    <recommendedName>
        <fullName evidence="3">Portal protein</fullName>
    </recommendedName>
</protein>
<sequence length="703" mass="78089">MNSDTFRNVLEREIEDAHSWLASGIRGEQQRNLQYYLGLPLGNEVDGRSQVVSWDVFETIEGALPNFLEPFFSGDHIGEFLPRGPEDAAYAEQATELVNYVIRDDNPGFLLFSDWFKDALLSKLGVVRAKWVQPDPVREEFKGLSEEQLVLLTQDPAVRVLEASPSELLQPEVAQAAGLQQPLLWDVTLQRRQRGKVELRNVAPGDFLVNRSAKRLEDARLVGEWVTYTRSQLTEMGFADVAAIQSFEGSGAQEPDDLRDQLAESADRSLEEVRLFEGFVRCDYNGDGVAEWRRVLVSGNGELENEEVQGHEYAVLTPIKLPHRVIGMALADPVVELQRLNSGLTRQYVDSLYLANNPRTYVNLAARVNIEDVISNRIGGIIRGEGAAADAVVPIKTALVATESLAGIEMVQGMRERRTGVTRYNQGLDADSLNKTATGIAKISNMADKRMLLILRTFAETGVKQLFKLVLRLLTQYQDIPTTVRLRGRFVQFDLRMWSPDMDVSTDVGLGTGDKAETLMLLQQFGQFMQQAAQAGLVGPPQIYEYGKALAKHAKLKGAGEKFMLAPDQIPPKPPQPDPVQVQAQMQAQIQSRLEQMKLQGQQQLQAMRLQAEAAEGDKKRAADLQIKHMELQQRDRDRLLELAAGYLAANAREAGTMGQPTNIIAGSMLDQNIQVPGVTAEDLQQAAQSIEGMARQFQEGQA</sequence>
<dbReference type="Pfam" id="PF23899">
    <property type="entry name" value="SU10_portal"/>
    <property type="match status" value="1"/>
</dbReference>
<dbReference type="Proteomes" id="UP000220246">
    <property type="component" value="Unassembled WGS sequence"/>
</dbReference>
<dbReference type="InterPro" id="IPR056909">
    <property type="entry name" value="SU10_portal"/>
</dbReference>
<dbReference type="AlphaFoldDB" id="A0A2A7UWZ8"/>
<dbReference type="GeneID" id="80801965"/>
<organism evidence="1 2">
    <name type="scientific">Comamonas terrigena</name>
    <dbReference type="NCBI Taxonomy" id="32013"/>
    <lineage>
        <taxon>Bacteria</taxon>
        <taxon>Pseudomonadati</taxon>
        <taxon>Pseudomonadota</taxon>
        <taxon>Betaproteobacteria</taxon>
        <taxon>Burkholderiales</taxon>
        <taxon>Comamonadaceae</taxon>
        <taxon>Comamonas</taxon>
    </lineage>
</organism>
<dbReference type="EMBL" id="PDEA01000001">
    <property type="protein sequence ID" value="PEH89764.1"/>
    <property type="molecule type" value="Genomic_DNA"/>
</dbReference>
<evidence type="ECO:0000313" key="2">
    <source>
        <dbReference type="Proteomes" id="UP000220246"/>
    </source>
</evidence>
<reference evidence="2" key="1">
    <citation type="submission" date="2017-09" db="EMBL/GenBank/DDBJ databases">
        <title>FDA dAtabase for Regulatory Grade micrObial Sequences (FDA-ARGOS): Supporting development and validation of Infectious Disease Dx tests.</title>
        <authorList>
            <person name="Minogue T."/>
            <person name="Wolcott M."/>
            <person name="Wasieloski L."/>
            <person name="Aguilar W."/>
            <person name="Moore D."/>
            <person name="Tallon L."/>
            <person name="Sadzewicz L."/>
            <person name="Ott S."/>
            <person name="Zhao X."/>
            <person name="Nagaraj S."/>
            <person name="Vavikolanu K."/>
            <person name="Aluvathingal J."/>
            <person name="Nadendla S."/>
            <person name="Sichtig H."/>
        </authorList>
    </citation>
    <scope>NUCLEOTIDE SEQUENCE [LARGE SCALE GENOMIC DNA]</scope>
    <source>
        <strain evidence="2">FDAARGOS_394</strain>
    </source>
</reference>
<name>A0A2A7UWZ8_COMTR</name>
<proteinExistence type="predicted"/>
<keyword evidence="2" id="KW-1185">Reference proteome</keyword>
<accession>A0A2A7UWZ8</accession>
<evidence type="ECO:0008006" key="3">
    <source>
        <dbReference type="Google" id="ProtNLM"/>
    </source>
</evidence>
<dbReference type="STRING" id="1219032.GCA_001515545_00394"/>
<dbReference type="RefSeq" id="WP_066532929.1">
    <property type="nucleotide sequence ID" value="NZ_PDEA01000001.1"/>
</dbReference>
<evidence type="ECO:0000313" key="1">
    <source>
        <dbReference type="EMBL" id="PEH89764.1"/>
    </source>
</evidence>
<comment type="caution">
    <text evidence="1">The sequence shown here is derived from an EMBL/GenBank/DDBJ whole genome shotgun (WGS) entry which is preliminary data.</text>
</comment>